<dbReference type="Proteomes" id="UP000192439">
    <property type="component" value="Chromosome"/>
</dbReference>
<evidence type="ECO:0000313" key="3">
    <source>
        <dbReference type="Proteomes" id="UP000192439"/>
    </source>
</evidence>
<dbReference type="EMBL" id="CP020771">
    <property type="protein sequence ID" value="ARI79807.1"/>
    <property type="molecule type" value="Genomic_DNA"/>
</dbReference>
<organism evidence="2 3">
    <name type="scientific">Microcystis aeruginosa PCC 7806SL</name>
    <dbReference type="NCBI Taxonomy" id="1903187"/>
    <lineage>
        <taxon>Bacteria</taxon>
        <taxon>Bacillati</taxon>
        <taxon>Cyanobacteriota</taxon>
        <taxon>Cyanophyceae</taxon>
        <taxon>Oscillatoriophycideae</taxon>
        <taxon>Chroococcales</taxon>
        <taxon>Microcystaceae</taxon>
        <taxon>Microcystis</taxon>
    </lineage>
</organism>
<reference evidence="2 3" key="1">
    <citation type="journal article" date="2018" name="Harmful Algae">
        <title>The highly heterogeneous methylated genomes and diverse restriction-modification systems of bloom-forming Microcystis.</title>
        <authorList>
            <person name="Zhao L."/>
            <person name="Song Y."/>
            <person name="Li L."/>
            <person name="Gan N."/>
            <person name="Brand J.J."/>
            <person name="Song L."/>
        </authorList>
    </citation>
    <scope>NUCLEOTIDE SEQUENCE [LARGE SCALE GENOMIC DNA]</scope>
    <source>
        <strain evidence="2 3">PCC 7806SL</strain>
    </source>
</reference>
<protein>
    <recommendedName>
        <fullName evidence="1">Transposase IS204/IS1001/IS1096/IS1165 DDE domain-containing protein</fullName>
    </recommendedName>
</protein>
<dbReference type="InterPro" id="IPR002560">
    <property type="entry name" value="Transposase_DDE"/>
</dbReference>
<sequence length="48" mass="5942">MPNNPKLVWRNHCLFRAKDNEGRVEEINNKLKLIKRRGYGLRNFRIFW</sequence>
<proteinExistence type="predicted"/>
<dbReference type="Pfam" id="PF01610">
    <property type="entry name" value="DDE_Tnp_ISL3"/>
    <property type="match status" value="1"/>
</dbReference>
<feature type="domain" description="Transposase IS204/IS1001/IS1096/IS1165 DDE" evidence="1">
    <location>
        <begin position="15"/>
        <end position="47"/>
    </location>
</feature>
<dbReference type="AlphaFoldDB" id="A0AB33BFK5"/>
<accession>A0AB33BFK5</accession>
<evidence type="ECO:0000313" key="2">
    <source>
        <dbReference type="EMBL" id="ARI79807.1"/>
    </source>
</evidence>
<evidence type="ECO:0000259" key="1">
    <source>
        <dbReference type="Pfam" id="PF01610"/>
    </source>
</evidence>
<gene>
    <name evidence="2" type="ORF">BH695_0526</name>
</gene>
<name>A0AB33BFK5_MICA7</name>
<keyword evidence="3" id="KW-1185">Reference proteome</keyword>